<evidence type="ECO:0000313" key="1">
    <source>
        <dbReference type="EMBL" id="KAH7112875.1"/>
    </source>
</evidence>
<name>A0A9P9D3K2_9PLEO</name>
<dbReference type="EMBL" id="JAGMWT010000020">
    <property type="protein sequence ID" value="KAH7112875.1"/>
    <property type="molecule type" value="Genomic_DNA"/>
</dbReference>
<reference evidence="1" key="1">
    <citation type="journal article" date="2021" name="Nat. Commun.">
        <title>Genetic determinants of endophytism in the Arabidopsis root mycobiome.</title>
        <authorList>
            <person name="Mesny F."/>
            <person name="Miyauchi S."/>
            <person name="Thiergart T."/>
            <person name="Pickel B."/>
            <person name="Atanasova L."/>
            <person name="Karlsson M."/>
            <person name="Huettel B."/>
            <person name="Barry K.W."/>
            <person name="Haridas S."/>
            <person name="Chen C."/>
            <person name="Bauer D."/>
            <person name="Andreopoulos W."/>
            <person name="Pangilinan J."/>
            <person name="LaButti K."/>
            <person name="Riley R."/>
            <person name="Lipzen A."/>
            <person name="Clum A."/>
            <person name="Drula E."/>
            <person name="Henrissat B."/>
            <person name="Kohler A."/>
            <person name="Grigoriev I.V."/>
            <person name="Martin F.M."/>
            <person name="Hacquard S."/>
        </authorList>
    </citation>
    <scope>NUCLEOTIDE SEQUENCE</scope>
    <source>
        <strain evidence="1">MPI-CAGE-CH-0243</strain>
    </source>
</reference>
<comment type="caution">
    <text evidence="1">The sequence shown here is derived from an EMBL/GenBank/DDBJ whole genome shotgun (WGS) entry which is preliminary data.</text>
</comment>
<dbReference type="AlphaFoldDB" id="A0A9P9D3K2"/>
<sequence length="413" mass="47648">MNSAMNPSRHDHSPWKLLLKDWCITPKAPWNWKPKPPSTLLSSFQATTPSSTFLLQLPREIRDLIYDHLFAGARFQYFETELSVDLFYGPYTSDYHVSHIAPQWLGTCKTLLVEGLEQFYREARCVGVFGSDKKRLSALSPNRLLSLTRITRVDLSRHITDLRFDDQARYLFEADRERDRQRQGHAVLKPSSSRTVYQHGTCPFLWEEKHFVKDLTLRFALPEGCWSNVRPAMTSWAIDCGVLEKLGSAFDRVSFVVDTPLARAGRSERGLREVQTMVCLYRMVQIELERLGRVLVGGDEVVYGMKGRHECFVAQNEQYHFEVRRLRGGVEKRDVGPLGLQQFWTREGRRYKRLPKTEGDESGVVRYFADGFFSEQTQKTYPENIISVHERTDGVIPLNPPGGKDVMGDTMYI</sequence>
<evidence type="ECO:0000313" key="2">
    <source>
        <dbReference type="Proteomes" id="UP000700596"/>
    </source>
</evidence>
<proteinExistence type="predicted"/>
<keyword evidence="2" id="KW-1185">Reference proteome</keyword>
<accession>A0A9P9D3K2</accession>
<dbReference type="OrthoDB" id="3799620at2759"/>
<dbReference type="Proteomes" id="UP000700596">
    <property type="component" value="Unassembled WGS sequence"/>
</dbReference>
<protein>
    <submittedName>
        <fullName evidence="1">Uncharacterized protein</fullName>
    </submittedName>
</protein>
<organism evidence="1 2">
    <name type="scientific">Dendryphion nanum</name>
    <dbReference type="NCBI Taxonomy" id="256645"/>
    <lineage>
        <taxon>Eukaryota</taxon>
        <taxon>Fungi</taxon>
        <taxon>Dikarya</taxon>
        <taxon>Ascomycota</taxon>
        <taxon>Pezizomycotina</taxon>
        <taxon>Dothideomycetes</taxon>
        <taxon>Pleosporomycetidae</taxon>
        <taxon>Pleosporales</taxon>
        <taxon>Torulaceae</taxon>
        <taxon>Dendryphion</taxon>
    </lineage>
</organism>
<gene>
    <name evidence="1" type="ORF">B0J11DRAFT_585333</name>
</gene>